<dbReference type="AlphaFoldDB" id="D9PHN3"/>
<gene>
    <name evidence="1" type="ORF">LDC_1035</name>
</gene>
<protein>
    <submittedName>
        <fullName evidence="1">Uncharacterized protein</fullName>
    </submittedName>
</protein>
<comment type="caution">
    <text evidence="1">The sequence shown here is derived from an EMBL/GenBank/DDBJ whole genome shotgun (WGS) entry which is preliminary data.</text>
</comment>
<evidence type="ECO:0000313" key="1">
    <source>
        <dbReference type="EMBL" id="EFK96923.1"/>
    </source>
</evidence>
<dbReference type="EMBL" id="ADZX01000380">
    <property type="protein sequence ID" value="EFK96923.1"/>
    <property type="molecule type" value="Genomic_DNA"/>
</dbReference>
<reference evidence="1" key="1">
    <citation type="submission" date="2010-07" db="EMBL/GenBank/DDBJ databases">
        <authorList>
            <consortium name="CONSOLIDER consortium CSD2007-00005"/>
            <person name="Guazzaroni M.-E."/>
            <person name="Richter M."/>
            <person name="Garcia-Salamanca A."/>
            <person name="Yarza P."/>
            <person name="Ferrer M."/>
        </authorList>
    </citation>
    <scope>NUCLEOTIDE SEQUENCE</scope>
</reference>
<proteinExistence type="predicted"/>
<accession>D9PHN3</accession>
<reference evidence="1" key="2">
    <citation type="journal article" date="2011" name="Microb. Ecol.">
        <title>Taxonomic and Functional Metagenomic Profiling of the Microbial Community in the Anoxic Sediment of a Sub-saline Shallow Lake (Laguna de Carrizo, Central Spain).</title>
        <authorList>
            <person name="Ferrer M."/>
            <person name="Guazzaroni M.E."/>
            <person name="Richter M."/>
            <person name="Garcia-Salamanca A."/>
            <person name="Yarza P."/>
            <person name="Suarez-Suarez A."/>
            <person name="Solano J."/>
            <person name="Alcaide M."/>
            <person name="van Dillewijn P."/>
            <person name="Molina-Henares M.A."/>
            <person name="Lopez-Cortes N."/>
            <person name="Al-Ramahi Y."/>
            <person name="Guerrero C."/>
            <person name="Acosta A."/>
            <person name="de Eugenio L.I."/>
            <person name="Martinez V."/>
            <person name="Marques S."/>
            <person name="Rojo F."/>
            <person name="Santero E."/>
            <person name="Genilloud O."/>
            <person name="Perez-Perez J."/>
            <person name="Rossello-Mora R."/>
            <person name="Ramos J.L."/>
        </authorList>
    </citation>
    <scope>NUCLEOTIDE SEQUENCE</scope>
</reference>
<name>D9PHN3_9ZZZZ</name>
<organism evidence="1">
    <name type="scientific">sediment metagenome</name>
    <dbReference type="NCBI Taxonomy" id="749907"/>
    <lineage>
        <taxon>unclassified sequences</taxon>
        <taxon>metagenomes</taxon>
        <taxon>ecological metagenomes</taxon>
    </lineage>
</organism>
<sequence length="148" mass="16340">MVIQTTCTKCGTAISLDFGALSKEEAVEAAEKLDRSPRECPGRHMELEGIAGLWRVKDAIHRAYDLGEGSVEVAPVLSDHDFVQGLLSEGNDVYDGGRNTVPEFNLPSIHATPNLKHLGFGDFGNDTHLFLRHDSPRGTRFYTRETRS</sequence>